<dbReference type="KEGG" id="ovi:T265_10354"/>
<reference evidence="13 14" key="1">
    <citation type="submission" date="2013-11" db="EMBL/GenBank/DDBJ databases">
        <title>Opisthorchis viverrini - life in the bile duct.</title>
        <authorList>
            <person name="Young N.D."/>
            <person name="Nagarajan N."/>
            <person name="Lin S.J."/>
            <person name="Korhonen P.K."/>
            <person name="Jex A.R."/>
            <person name="Hall R.S."/>
            <person name="Safavi-Hemami H."/>
            <person name="Kaewkong W."/>
            <person name="Bertrand D."/>
            <person name="Gao S."/>
            <person name="Seet Q."/>
            <person name="Wongkham S."/>
            <person name="Teh B.T."/>
            <person name="Wongkham C."/>
            <person name="Intapan P.M."/>
            <person name="Maleewong W."/>
            <person name="Yang X."/>
            <person name="Hu M."/>
            <person name="Wang Z."/>
            <person name="Hofmann A."/>
            <person name="Sternberg P.W."/>
            <person name="Tan P."/>
            <person name="Wang J."/>
            <person name="Gasser R.B."/>
        </authorList>
    </citation>
    <scope>NUCLEOTIDE SEQUENCE [LARGE SCALE GENOMIC DNA]</scope>
</reference>
<dbReference type="GO" id="GO:0015280">
    <property type="term" value="F:ligand-gated sodium channel activity"/>
    <property type="evidence" value="ECO:0007669"/>
    <property type="project" value="TreeGrafter"/>
</dbReference>
<dbReference type="STRING" id="6198.A0A074Z2T5"/>
<feature type="compositionally biased region" description="Low complexity" evidence="12">
    <location>
        <begin position="253"/>
        <end position="262"/>
    </location>
</feature>
<evidence type="ECO:0000256" key="4">
    <source>
        <dbReference type="ARBA" id="ARBA00022692"/>
    </source>
</evidence>
<dbReference type="GeneID" id="20324522"/>
<feature type="region of interest" description="Disordered" evidence="12">
    <location>
        <begin position="201"/>
        <end position="229"/>
    </location>
</feature>
<evidence type="ECO:0000256" key="11">
    <source>
        <dbReference type="RuleBase" id="RU000679"/>
    </source>
</evidence>
<gene>
    <name evidence="13" type="ORF">T265_10354</name>
</gene>
<feature type="region of interest" description="Disordered" evidence="12">
    <location>
        <begin position="247"/>
        <end position="269"/>
    </location>
</feature>
<evidence type="ECO:0000256" key="3">
    <source>
        <dbReference type="ARBA" id="ARBA00022461"/>
    </source>
</evidence>
<accession>A0A074Z2T5</accession>
<evidence type="ECO:0000256" key="6">
    <source>
        <dbReference type="ARBA" id="ARBA00023053"/>
    </source>
</evidence>
<evidence type="ECO:0000256" key="5">
    <source>
        <dbReference type="ARBA" id="ARBA00022989"/>
    </source>
</evidence>
<dbReference type="OrthoDB" id="6021021at2759"/>
<sequence>MGSFVHEGSCDVQSLQGARSKDTNSTKIGSLKSECLAELELVKNHVTCKSDVTRHFEGDVVPSCTLPCQFFSYETDRSTSTWPTKSWQLGWLGTRAGRMILDRPELASYREARDLMQQPNGDVRAQTLLSQTNVLEKNLLAIMIIRPNFNLHNVEEKEVLSLTSLLSQTGGLLSIWIGMNIMSVIELFELLVHLFGTCKQPENRKNMNKDSSHQSRVVRNEQEETEDGMHIADNLYNGNEERISQNSIIQHPKNNSNNASNRRLNKRRTKCLKRTTCQRARPSSTNLECSERSLP</sequence>
<dbReference type="RefSeq" id="XP_009174963.1">
    <property type="nucleotide sequence ID" value="XM_009176699.1"/>
</dbReference>
<evidence type="ECO:0000256" key="9">
    <source>
        <dbReference type="ARBA" id="ARBA00023201"/>
    </source>
</evidence>
<evidence type="ECO:0000313" key="14">
    <source>
        <dbReference type="Proteomes" id="UP000054324"/>
    </source>
</evidence>
<dbReference type="EMBL" id="KL596978">
    <property type="protein sequence ID" value="KER21293.1"/>
    <property type="molecule type" value="Genomic_DNA"/>
</dbReference>
<dbReference type="PANTHER" id="PTHR11690:SF248">
    <property type="entry name" value="PICKPOCKET 17, ISOFORM A"/>
    <property type="match status" value="1"/>
</dbReference>
<keyword evidence="8" id="KW-0472">Membrane</keyword>
<evidence type="ECO:0000256" key="12">
    <source>
        <dbReference type="SAM" id="MobiDB-lite"/>
    </source>
</evidence>
<evidence type="ECO:0000313" key="13">
    <source>
        <dbReference type="EMBL" id="KER21293.1"/>
    </source>
</evidence>
<keyword evidence="5" id="KW-1133">Transmembrane helix</keyword>
<dbReference type="Pfam" id="PF00858">
    <property type="entry name" value="ASC"/>
    <property type="match status" value="1"/>
</dbReference>
<keyword evidence="7 11" id="KW-0406">Ion transport</keyword>
<name>A0A074Z2T5_OPIVI</name>
<evidence type="ECO:0000256" key="7">
    <source>
        <dbReference type="ARBA" id="ARBA00023065"/>
    </source>
</evidence>
<evidence type="ECO:0008006" key="15">
    <source>
        <dbReference type="Google" id="ProtNLM"/>
    </source>
</evidence>
<comment type="similarity">
    <text evidence="11">Belongs to the amiloride-sensitive sodium channel (TC 1.A.6) family.</text>
</comment>
<evidence type="ECO:0000256" key="1">
    <source>
        <dbReference type="ARBA" id="ARBA00004141"/>
    </source>
</evidence>
<keyword evidence="3 11" id="KW-0894">Sodium channel</keyword>
<organism evidence="13 14">
    <name type="scientific">Opisthorchis viverrini</name>
    <name type="common">Southeast Asian liver fluke</name>
    <dbReference type="NCBI Taxonomy" id="6198"/>
    <lineage>
        <taxon>Eukaryota</taxon>
        <taxon>Metazoa</taxon>
        <taxon>Spiralia</taxon>
        <taxon>Lophotrochozoa</taxon>
        <taxon>Platyhelminthes</taxon>
        <taxon>Trematoda</taxon>
        <taxon>Digenea</taxon>
        <taxon>Opisthorchiida</taxon>
        <taxon>Opisthorchiata</taxon>
        <taxon>Opisthorchiidae</taxon>
        <taxon>Opisthorchis</taxon>
    </lineage>
</organism>
<dbReference type="AlphaFoldDB" id="A0A074Z2T5"/>
<dbReference type="GO" id="GO:0005886">
    <property type="term" value="C:plasma membrane"/>
    <property type="evidence" value="ECO:0007669"/>
    <property type="project" value="TreeGrafter"/>
</dbReference>
<dbReference type="CTD" id="20324522"/>
<keyword evidence="2 11" id="KW-0813">Transport</keyword>
<proteinExistence type="inferred from homology"/>
<protein>
    <recommendedName>
        <fullName evidence="15">FMRFamide-activated amiloride-sensitive sodium channel</fullName>
    </recommendedName>
</protein>
<dbReference type="InterPro" id="IPR001873">
    <property type="entry name" value="ENaC"/>
</dbReference>
<evidence type="ECO:0000256" key="10">
    <source>
        <dbReference type="ARBA" id="ARBA00023303"/>
    </source>
</evidence>
<dbReference type="Proteomes" id="UP000054324">
    <property type="component" value="Unassembled WGS sequence"/>
</dbReference>
<keyword evidence="9 11" id="KW-0739">Sodium transport</keyword>
<evidence type="ECO:0000256" key="8">
    <source>
        <dbReference type="ARBA" id="ARBA00023136"/>
    </source>
</evidence>
<keyword evidence="4 11" id="KW-0812">Transmembrane</keyword>
<keyword evidence="14" id="KW-1185">Reference proteome</keyword>
<dbReference type="Gene3D" id="1.10.287.770">
    <property type="entry name" value="YojJ-like"/>
    <property type="match status" value="1"/>
</dbReference>
<dbReference type="PANTHER" id="PTHR11690">
    <property type="entry name" value="AMILORIDE-SENSITIVE SODIUM CHANNEL-RELATED"/>
    <property type="match status" value="1"/>
</dbReference>
<keyword evidence="6" id="KW-0915">Sodium</keyword>
<evidence type="ECO:0000256" key="2">
    <source>
        <dbReference type="ARBA" id="ARBA00022448"/>
    </source>
</evidence>
<comment type="subcellular location">
    <subcellularLocation>
        <location evidence="1">Membrane</location>
        <topology evidence="1">Multi-pass membrane protein</topology>
    </subcellularLocation>
</comment>
<keyword evidence="10 11" id="KW-0407">Ion channel</keyword>